<dbReference type="eggNOG" id="COG2501">
    <property type="taxonomic scope" value="Bacteria"/>
</dbReference>
<dbReference type="RefSeq" id="WP_012157888.1">
    <property type="nucleotide sequence ID" value="NC_009922.1"/>
</dbReference>
<dbReference type="CDD" id="cd00165">
    <property type="entry name" value="S4"/>
    <property type="match status" value="1"/>
</dbReference>
<keyword evidence="1" id="KW-0694">RNA-binding</keyword>
<dbReference type="HOGENOM" id="CLU_127162_2_1_9"/>
<evidence type="ECO:0000313" key="3">
    <source>
        <dbReference type="Proteomes" id="UP000000269"/>
    </source>
</evidence>
<dbReference type="AlphaFoldDB" id="A8MEA2"/>
<gene>
    <name evidence="2" type="ordered locus">Clos_0003</name>
</gene>
<protein>
    <submittedName>
        <fullName evidence="2">RNA-binding S4 domain protein</fullName>
    </submittedName>
</protein>
<name>A8MEA2_ALKOO</name>
<dbReference type="STRING" id="350688.Clos_0003"/>
<dbReference type="EMBL" id="CP000853">
    <property type="protein sequence ID" value="ABW17573.1"/>
    <property type="molecule type" value="Genomic_DNA"/>
</dbReference>
<organism evidence="2 3">
    <name type="scientific">Alkaliphilus oremlandii (strain OhILAs)</name>
    <name type="common">Clostridium oremlandii (strain OhILAs)</name>
    <dbReference type="NCBI Taxonomy" id="350688"/>
    <lineage>
        <taxon>Bacteria</taxon>
        <taxon>Bacillati</taxon>
        <taxon>Bacillota</taxon>
        <taxon>Clostridia</taxon>
        <taxon>Peptostreptococcales</taxon>
        <taxon>Natronincolaceae</taxon>
        <taxon>Alkaliphilus</taxon>
    </lineage>
</organism>
<accession>A8MEA2</accession>
<dbReference type="OrthoDB" id="9811532at2"/>
<evidence type="ECO:0000256" key="1">
    <source>
        <dbReference type="PROSITE-ProRule" id="PRU00182"/>
    </source>
</evidence>
<keyword evidence="3" id="KW-1185">Reference proteome</keyword>
<dbReference type="InterPro" id="IPR036986">
    <property type="entry name" value="S4_RNA-bd_sf"/>
</dbReference>
<reference evidence="3" key="1">
    <citation type="submission" date="2007-10" db="EMBL/GenBank/DDBJ databases">
        <title>Complete genome of Alkaliphilus oremlandii OhILAs.</title>
        <authorList>
            <person name="Copeland A."/>
            <person name="Lucas S."/>
            <person name="Lapidus A."/>
            <person name="Barry K."/>
            <person name="Detter J.C."/>
            <person name="Glavina del Rio T."/>
            <person name="Hammon N."/>
            <person name="Israni S."/>
            <person name="Dalin E."/>
            <person name="Tice H."/>
            <person name="Pitluck S."/>
            <person name="Chain P."/>
            <person name="Malfatti S."/>
            <person name="Shin M."/>
            <person name="Vergez L."/>
            <person name="Schmutz J."/>
            <person name="Larimer F."/>
            <person name="Land M."/>
            <person name="Hauser L."/>
            <person name="Kyrpides N."/>
            <person name="Mikhailova N."/>
            <person name="Stolz J.F."/>
            <person name="Dawson A."/>
            <person name="Fisher E."/>
            <person name="Crable B."/>
            <person name="Perera E."/>
            <person name="Lisak J."/>
            <person name="Ranganathan M."/>
            <person name="Basu P."/>
            <person name="Richardson P."/>
        </authorList>
    </citation>
    <scope>NUCLEOTIDE SEQUENCE [LARGE SCALE GENOMIC DNA]</scope>
    <source>
        <strain evidence="3">OhILAs</strain>
    </source>
</reference>
<sequence>MRKKVEVKIEGEYIKLDQLLKLAEVVGSGGHAKLVILNGEVKVNEQTIVQRGKKIRVGDKVLFQDIEIEVK</sequence>
<dbReference type="GO" id="GO:0003723">
    <property type="term" value="F:RNA binding"/>
    <property type="evidence" value="ECO:0007669"/>
    <property type="project" value="UniProtKB-KW"/>
</dbReference>
<dbReference type="KEGG" id="aoe:Clos_0003"/>
<dbReference type="SUPFAM" id="SSF55174">
    <property type="entry name" value="Alpha-L RNA-binding motif"/>
    <property type="match status" value="1"/>
</dbReference>
<dbReference type="PROSITE" id="PS50889">
    <property type="entry name" value="S4"/>
    <property type="match status" value="1"/>
</dbReference>
<dbReference type="Proteomes" id="UP000000269">
    <property type="component" value="Chromosome"/>
</dbReference>
<dbReference type="Pfam" id="PF13275">
    <property type="entry name" value="S4_2"/>
    <property type="match status" value="1"/>
</dbReference>
<evidence type="ECO:0000313" key="2">
    <source>
        <dbReference type="EMBL" id="ABW17573.1"/>
    </source>
</evidence>
<proteinExistence type="predicted"/>
<dbReference type="Gene3D" id="3.10.290.10">
    <property type="entry name" value="RNA-binding S4 domain"/>
    <property type="match status" value="1"/>
</dbReference>